<reference evidence="1 2" key="1">
    <citation type="submission" date="2019-12" db="EMBL/GenBank/DDBJ databases">
        <title>Sequencing and analysis of the whole genome of Mycoplasma gallinaceum strain Peacock20181011.</title>
        <authorList>
            <person name="Liu X."/>
            <person name="Qin Z."/>
            <person name="Xu H."/>
        </authorList>
    </citation>
    <scope>NUCLEOTIDE SEQUENCE [LARGE SCALE GENOMIC DNA]</scope>
    <source>
        <strain evidence="1 2">Peacock20181011</strain>
    </source>
</reference>
<dbReference type="Proteomes" id="UP000503310">
    <property type="component" value="Chromosome"/>
</dbReference>
<accession>A0A6H0V5T4</accession>
<organism evidence="1 2">
    <name type="scientific">Mycoplasmopsis gallinacea</name>
    <dbReference type="NCBI Taxonomy" id="29556"/>
    <lineage>
        <taxon>Bacteria</taxon>
        <taxon>Bacillati</taxon>
        <taxon>Mycoplasmatota</taxon>
        <taxon>Mycoplasmoidales</taxon>
        <taxon>Metamycoplasmataceae</taxon>
        <taxon>Mycoplasmopsis</taxon>
    </lineage>
</organism>
<evidence type="ECO:0000313" key="1">
    <source>
        <dbReference type="EMBL" id="QIW62333.1"/>
    </source>
</evidence>
<name>A0A6H0V5T4_9BACT</name>
<evidence type="ECO:0000313" key="2">
    <source>
        <dbReference type="Proteomes" id="UP000503310"/>
    </source>
</evidence>
<dbReference type="AlphaFoldDB" id="A0A6H0V5T4"/>
<gene>
    <name evidence="1" type="ORF">GOQ20_02775</name>
</gene>
<evidence type="ECO:0008006" key="3">
    <source>
        <dbReference type="Google" id="ProtNLM"/>
    </source>
</evidence>
<dbReference type="RefSeq" id="WP_167845301.1">
    <property type="nucleotide sequence ID" value="NZ_CP047225.1"/>
</dbReference>
<sequence>MNTAFFYFIKDLNKIEEDFRTIKRKQEHPNWNLHKVKTRVIIDNQGNRHYYNLGVYYIRKIENGKEKRTYFTYYHHDYLKQIGRNKYSIETKKFATFLKNSHARRPKFLPKSTYQYWINQNSKEKVISSKLEDKIANSYNSSSNKLRKYDVKDEHKNILYVEIDDTYKTIQQNRKSRKLMCRMITFNLFNNKTNRYECINNVQIYFDKEQKLTKYDEKNSIIALIEMIQNEYYKPDMEICIKGDGAKNINETAKYFDYQVLDKFHLINYVKNAFMLKKFLNNSIVKQFKNEFKIKGVYSYFDNIFENFSILDWEKLFSAFINWTKNNKLDYRFSEALLKLIKYINNQKELIFDIPKAINKSSHTESYIHNYFKKYISKKGTSYKISTIIDLVSDNFDYKNGLLQIY</sequence>
<proteinExistence type="predicted"/>
<dbReference type="NCBIfam" id="NF046004">
    <property type="entry name" value="ICE_Mbov_0401"/>
    <property type="match status" value="1"/>
</dbReference>
<protein>
    <recommendedName>
        <fullName evidence="3">Transposase</fullName>
    </recommendedName>
</protein>
<dbReference type="EMBL" id="CP047225">
    <property type="protein sequence ID" value="QIW62333.1"/>
    <property type="molecule type" value="Genomic_DNA"/>
</dbReference>